<accession>A0A7T3V445</accession>
<dbReference type="AlphaFoldDB" id="A0A7T3V445"/>
<keyword evidence="3" id="KW-1185">Reference proteome</keyword>
<dbReference type="Proteomes" id="UP000595224">
    <property type="component" value="Chromosome"/>
</dbReference>
<evidence type="ECO:0000313" key="3">
    <source>
        <dbReference type="Proteomes" id="UP000595224"/>
    </source>
</evidence>
<keyword evidence="1" id="KW-0732">Signal</keyword>
<dbReference type="EMBL" id="CP064936">
    <property type="protein sequence ID" value="QQA00116.1"/>
    <property type="molecule type" value="Genomic_DNA"/>
</dbReference>
<feature type="signal peptide" evidence="1">
    <location>
        <begin position="1"/>
        <end position="18"/>
    </location>
</feature>
<proteinExistence type="predicted"/>
<protein>
    <submittedName>
        <fullName evidence="2">Uncharacterized protein</fullName>
    </submittedName>
</protein>
<sequence>MKKHFFFAAVLFSLATLAASPVSSLLGGIWENADRMVVFDTGLDSIQIVLKPFYGRYADRAAESSVYTKENVRDRNSATSSSAADVIGIECIPLAEELAAGDSNGVVQANGDVLLAENESSGAWILKLRYGKEDVFVPVARIGNNLYLDFVLREENSDNVASSSALNGTTLSSEHPADGFWYDAGRASGITLSKPFYKTELLSYLVDADKIYHIRYWRSDMDFDSLAQAVFRDADSEYSVPKHLRFAGQTFTCVNGKGTRIRNIERSGSFPKTVRMNSVIVKKERTNSDGLKVFYNVRTSTICAFGEPYLTLHSGSETIEQIVKEMNSQKMPAPKPLFPPHGVLDFDWSIIENPPKDYNRRVLDLGK</sequence>
<organism evidence="2 3">
    <name type="scientific">Treponema peruense</name>
    <dbReference type="NCBI Taxonomy" id="2787628"/>
    <lineage>
        <taxon>Bacteria</taxon>
        <taxon>Pseudomonadati</taxon>
        <taxon>Spirochaetota</taxon>
        <taxon>Spirochaetia</taxon>
        <taxon>Spirochaetales</taxon>
        <taxon>Treponemataceae</taxon>
        <taxon>Treponema</taxon>
    </lineage>
</organism>
<evidence type="ECO:0000256" key="1">
    <source>
        <dbReference type="SAM" id="SignalP"/>
    </source>
</evidence>
<dbReference type="KEGG" id="tper:IWA51_07455"/>
<dbReference type="RefSeq" id="WP_198441967.1">
    <property type="nucleotide sequence ID" value="NZ_CBCSHE010000001.1"/>
</dbReference>
<reference evidence="2 3" key="1">
    <citation type="submission" date="2020-11" db="EMBL/GenBank/DDBJ databases">
        <title>Treponema Peruensis nv. sp., first commensal Treponema isolated from human feces.</title>
        <authorList>
            <person name="Belkhou C."/>
            <person name="Raes J."/>
        </authorList>
    </citation>
    <scope>NUCLEOTIDE SEQUENCE [LARGE SCALE GENOMIC DNA]</scope>
    <source>
        <strain evidence="2 3">RCC2812</strain>
    </source>
</reference>
<feature type="chain" id="PRO_5032404933" evidence="1">
    <location>
        <begin position="19"/>
        <end position="367"/>
    </location>
</feature>
<evidence type="ECO:0000313" key="2">
    <source>
        <dbReference type="EMBL" id="QQA00116.1"/>
    </source>
</evidence>
<name>A0A7T3V445_9SPIR</name>
<gene>
    <name evidence="2" type="ORF">IWA51_07455</name>
</gene>